<dbReference type="Gene3D" id="3.90.320.10">
    <property type="match status" value="1"/>
</dbReference>
<dbReference type="InterPro" id="IPR038726">
    <property type="entry name" value="PDDEXK_AddAB-type"/>
</dbReference>
<dbReference type="AlphaFoldDB" id="A0AAU7E8E9"/>
<proteinExistence type="predicted"/>
<protein>
    <submittedName>
        <fullName evidence="2">PD-(D/E)XK nuclease family protein</fullName>
    </submittedName>
</protein>
<dbReference type="EMBL" id="CP155620">
    <property type="protein sequence ID" value="XBJ29515.1"/>
    <property type="molecule type" value="Genomic_DNA"/>
</dbReference>
<dbReference type="Pfam" id="PF12705">
    <property type="entry name" value="PDDEXK_1"/>
    <property type="match status" value="1"/>
</dbReference>
<feature type="domain" description="PD-(D/E)XK endonuclease-like" evidence="1">
    <location>
        <begin position="562"/>
        <end position="783"/>
    </location>
</feature>
<accession>A0AAU7E8E9</accession>
<name>A0AAU7E8E9_9BACT</name>
<dbReference type="SUPFAM" id="SSF52540">
    <property type="entry name" value="P-loop containing nucleoside triphosphate hydrolases"/>
    <property type="match status" value="1"/>
</dbReference>
<reference evidence="2" key="1">
    <citation type="submission" date="2024-05" db="EMBL/GenBank/DDBJ databases">
        <title>Campylobacter coli isolated from environmental waters in Slovenia.</title>
        <authorList>
            <person name="Zautner A.E."/>
            <person name="Bunk B."/>
            <person name="Riedel T."/>
            <person name="Sproeer C."/>
        </authorList>
    </citation>
    <scope>NUCLEOTIDE SEQUENCE</scope>
    <source>
        <strain evidence="2">CCS1377</strain>
    </source>
</reference>
<dbReference type="InterPro" id="IPR011604">
    <property type="entry name" value="PDDEXK-like_dom_sf"/>
</dbReference>
<dbReference type="SUPFAM" id="SSF52980">
    <property type="entry name" value="Restriction endonuclease-like"/>
    <property type="match status" value="1"/>
</dbReference>
<dbReference type="InterPro" id="IPR011335">
    <property type="entry name" value="Restrct_endonuc-II-like"/>
</dbReference>
<dbReference type="Gene3D" id="3.40.50.300">
    <property type="entry name" value="P-loop containing nucleotide triphosphate hydrolases"/>
    <property type="match status" value="1"/>
</dbReference>
<organism evidence="2">
    <name type="scientific">Campylobacter sp. CCS1377</name>
    <dbReference type="NCBI Taxonomy" id="3158229"/>
    <lineage>
        <taxon>Bacteria</taxon>
        <taxon>Pseudomonadati</taxon>
        <taxon>Campylobacterota</taxon>
        <taxon>Epsilonproteobacteria</taxon>
        <taxon>Campylobacterales</taxon>
        <taxon>Campylobacteraceae</taxon>
        <taxon>Campylobacter</taxon>
    </lineage>
</organism>
<sequence>MKLNIFSSTRQIKEYYRQNKNANSLLDPVLHISDFLDRVCLLNTHKASSYETLLLMQEACKKSKDLESKLGISTEFFAFLKNNEYLFSFFKELALEKRSICDLKNNDYYAAYNEHLDILEEVFQNYLSLLDRANLHDELSLVKNYSLNLDFLDEYESIKYDLQGFLSRFEEELFVQISQYKDFILCFRTSAFNLEYLSNLDFLRKLSLNENCYYEFNIKTHTIVKQEKIPQTKISVKLRAFEIRTLQVSFVMDEISNFIRAGLKPENIVVITPDECFCNTLRLWDKNNVLNFASGISIKESFFYQKLKALYDSANLESFEFNESLDYFENKESVFDYHNTLLHYFKLDFNTFKARFNEKCEVDFFEDLVKVFLLNEKKELIVLIEKELYFIKDLLKNQTLTLKELLELFFIQISSLTLSDIGGGKVTVMGLLESRGLSFDGVIMVDFNDDIIPKRSINELFLNNDIRKQAGLISYERRENLQRFYYESLMTRAKKVSISYVENEQSCKSRFLDELDFEFEEDNKISPQAYLDALKLDYEEKKPNLEPLKAPILRHNIFATPLSFSRLNLFLKQKRTYYYRYILNLLEPRALEEQKSAKNLGIFIHKILELYYQQNKNFFDEDEFMFLLHKQAKIAKISELDVEILKLKFARFAKVENERFSQGYRVEKTEFEIKPPKKYKLKNGFSVDLIGTIDRIDNLNNDRLILDYKSGKIEDNSYQLAFYKLLIGKNCAAKFYDLNDFKIKNGKNTKDVLELEELLEELVLQSKEEIEFENTKDEYCPYKLLYKKELK</sequence>
<dbReference type="RefSeq" id="WP_348518750.1">
    <property type="nucleotide sequence ID" value="NZ_CP155620.1"/>
</dbReference>
<evidence type="ECO:0000313" key="2">
    <source>
        <dbReference type="EMBL" id="XBJ29515.1"/>
    </source>
</evidence>
<evidence type="ECO:0000259" key="1">
    <source>
        <dbReference type="Pfam" id="PF12705"/>
    </source>
</evidence>
<gene>
    <name evidence="2" type="ORF">AAH949_01390</name>
</gene>
<dbReference type="InterPro" id="IPR027417">
    <property type="entry name" value="P-loop_NTPase"/>
</dbReference>